<evidence type="ECO:0000313" key="2">
    <source>
        <dbReference type="EMBL" id="KAL2559160.1"/>
    </source>
</evidence>
<gene>
    <name evidence="2" type="ORF">Fot_03899</name>
</gene>
<sequence length="121" mass="13716">MNTCNKREISSKKPRVSQIDGKDNTPKSKSTANRILLSGNRENPIHRSIEKERHVRKYRAKLPLQLTMDDIESLHKDLGSESLSMTATSSSSKIFDSRKTKGNCKEVRGSLEESSYYPTMV</sequence>
<comment type="caution">
    <text evidence="2">The sequence shown here is derived from an EMBL/GenBank/DDBJ whole genome shotgun (WGS) entry which is preliminary data.</text>
</comment>
<feature type="region of interest" description="Disordered" evidence="1">
    <location>
        <begin position="1"/>
        <end position="34"/>
    </location>
</feature>
<dbReference type="AlphaFoldDB" id="A0ABD1XF09"/>
<dbReference type="Proteomes" id="UP001604277">
    <property type="component" value="Unassembled WGS sequence"/>
</dbReference>
<dbReference type="EMBL" id="JBFOLJ010000001">
    <property type="protein sequence ID" value="KAL2559160.1"/>
    <property type="molecule type" value="Genomic_DNA"/>
</dbReference>
<feature type="compositionally biased region" description="Low complexity" evidence="1">
    <location>
        <begin position="82"/>
        <end position="92"/>
    </location>
</feature>
<feature type="compositionally biased region" description="Polar residues" evidence="1">
    <location>
        <begin position="112"/>
        <end position="121"/>
    </location>
</feature>
<feature type="region of interest" description="Disordered" evidence="1">
    <location>
        <begin position="82"/>
        <end position="121"/>
    </location>
</feature>
<name>A0ABD1XF09_9LAMI</name>
<dbReference type="InterPro" id="IPR055300">
    <property type="entry name" value="CWZF3/5/7"/>
</dbReference>
<dbReference type="PANTHER" id="PTHR46524:SF12">
    <property type="entry name" value="CW-TYPE DOMAIN-CONTAINING PROTEIN"/>
    <property type="match status" value="1"/>
</dbReference>
<organism evidence="2 3">
    <name type="scientific">Forsythia ovata</name>
    <dbReference type="NCBI Taxonomy" id="205694"/>
    <lineage>
        <taxon>Eukaryota</taxon>
        <taxon>Viridiplantae</taxon>
        <taxon>Streptophyta</taxon>
        <taxon>Embryophyta</taxon>
        <taxon>Tracheophyta</taxon>
        <taxon>Spermatophyta</taxon>
        <taxon>Magnoliopsida</taxon>
        <taxon>eudicotyledons</taxon>
        <taxon>Gunneridae</taxon>
        <taxon>Pentapetalae</taxon>
        <taxon>asterids</taxon>
        <taxon>lamiids</taxon>
        <taxon>Lamiales</taxon>
        <taxon>Oleaceae</taxon>
        <taxon>Forsythieae</taxon>
        <taxon>Forsythia</taxon>
    </lineage>
</organism>
<evidence type="ECO:0000256" key="1">
    <source>
        <dbReference type="SAM" id="MobiDB-lite"/>
    </source>
</evidence>
<accession>A0ABD1XF09</accession>
<proteinExistence type="predicted"/>
<dbReference type="PANTHER" id="PTHR46524">
    <property type="entry name" value="CW-TYPE ZINC FINGER"/>
    <property type="match status" value="1"/>
</dbReference>
<keyword evidence="3" id="KW-1185">Reference proteome</keyword>
<feature type="compositionally biased region" description="Basic and acidic residues" evidence="1">
    <location>
        <begin position="95"/>
        <end position="111"/>
    </location>
</feature>
<reference evidence="3" key="1">
    <citation type="submission" date="2024-07" db="EMBL/GenBank/DDBJ databases">
        <title>Two chromosome-level genome assemblies of Korean endemic species Abeliophyllum distichum and Forsythia ovata (Oleaceae).</title>
        <authorList>
            <person name="Jang H."/>
        </authorList>
    </citation>
    <scope>NUCLEOTIDE SEQUENCE [LARGE SCALE GENOMIC DNA]</scope>
</reference>
<feature type="compositionally biased region" description="Basic and acidic residues" evidence="1">
    <location>
        <begin position="1"/>
        <end position="11"/>
    </location>
</feature>
<evidence type="ECO:0000313" key="3">
    <source>
        <dbReference type="Proteomes" id="UP001604277"/>
    </source>
</evidence>
<protein>
    <submittedName>
        <fullName evidence="2">Uncharacterized protein</fullName>
    </submittedName>
</protein>